<protein>
    <submittedName>
        <fullName evidence="3">Uncharacterized protein</fullName>
    </submittedName>
</protein>
<feature type="chain" id="PRO_5045798585" evidence="2">
    <location>
        <begin position="19"/>
        <end position="321"/>
    </location>
</feature>
<feature type="compositionally biased region" description="Basic and acidic residues" evidence="1">
    <location>
        <begin position="266"/>
        <end position="321"/>
    </location>
</feature>
<organism evidence="3 4">
    <name type="scientific">Humicola insolens</name>
    <name type="common">Soft-rot fungus</name>
    <dbReference type="NCBI Taxonomy" id="85995"/>
    <lineage>
        <taxon>Eukaryota</taxon>
        <taxon>Fungi</taxon>
        <taxon>Dikarya</taxon>
        <taxon>Ascomycota</taxon>
        <taxon>Pezizomycotina</taxon>
        <taxon>Sordariomycetes</taxon>
        <taxon>Sordariomycetidae</taxon>
        <taxon>Sordariales</taxon>
        <taxon>Chaetomiaceae</taxon>
        <taxon>Mycothermus</taxon>
    </lineage>
</organism>
<evidence type="ECO:0000313" key="4">
    <source>
        <dbReference type="Proteomes" id="UP001583172"/>
    </source>
</evidence>
<evidence type="ECO:0000313" key="3">
    <source>
        <dbReference type="EMBL" id="KAL1839633.1"/>
    </source>
</evidence>
<comment type="caution">
    <text evidence="3">The sequence shown here is derived from an EMBL/GenBank/DDBJ whole genome shotgun (WGS) entry which is preliminary data.</text>
</comment>
<evidence type="ECO:0000256" key="2">
    <source>
        <dbReference type="SAM" id="SignalP"/>
    </source>
</evidence>
<proteinExistence type="predicted"/>
<accession>A0ABR3VCQ7</accession>
<dbReference type="EMBL" id="JAZGSY010000147">
    <property type="protein sequence ID" value="KAL1839633.1"/>
    <property type="molecule type" value="Genomic_DNA"/>
</dbReference>
<gene>
    <name evidence="3" type="ORF">VTJ49DRAFT_1294</name>
</gene>
<name>A0ABR3VCQ7_HUMIN</name>
<sequence length="321" mass="36060">MKLQSLLFSGLLAGTASAIGPRGPPERLEGKPEKMANWRWANPFASPHISKFDVTCEAEKTFYAREYMLDDLALSAPQGLIVYRDALRSVFSKRQYPGSWDGIDPHGYDRLLLTMAYAEMPLRVREWIEEQERKDGQGKGLFAVYAAPSIPGARVLNTIKVPEETPVSEEWRARDERRIALFAPGALYEILPLFVADESGCEDLFGDLSKYSHKLLDGGVVAYPVNHTTPDRSQGFRDIEITIKAQVLKLKEGEEAPPNDPPEIDASQKEEEKKEKSKEEEKAETKTEEAKTESTEKAEKAEEAKTEEAAEKPKSDEKEEL</sequence>
<feature type="signal peptide" evidence="2">
    <location>
        <begin position="1"/>
        <end position="18"/>
    </location>
</feature>
<reference evidence="3 4" key="1">
    <citation type="journal article" date="2024" name="Commun. Biol.">
        <title>Comparative genomic analysis of thermophilic fungi reveals convergent evolutionary adaptations and gene losses.</title>
        <authorList>
            <person name="Steindorff A.S."/>
            <person name="Aguilar-Pontes M.V."/>
            <person name="Robinson A.J."/>
            <person name="Andreopoulos B."/>
            <person name="LaButti K."/>
            <person name="Kuo A."/>
            <person name="Mondo S."/>
            <person name="Riley R."/>
            <person name="Otillar R."/>
            <person name="Haridas S."/>
            <person name="Lipzen A."/>
            <person name="Grimwood J."/>
            <person name="Schmutz J."/>
            <person name="Clum A."/>
            <person name="Reid I.D."/>
            <person name="Moisan M.C."/>
            <person name="Butler G."/>
            <person name="Nguyen T.T.M."/>
            <person name="Dewar K."/>
            <person name="Conant G."/>
            <person name="Drula E."/>
            <person name="Henrissat B."/>
            <person name="Hansel C."/>
            <person name="Singer S."/>
            <person name="Hutchinson M.I."/>
            <person name="de Vries R.P."/>
            <person name="Natvig D.O."/>
            <person name="Powell A.J."/>
            <person name="Tsang A."/>
            <person name="Grigoriev I.V."/>
        </authorList>
    </citation>
    <scope>NUCLEOTIDE SEQUENCE [LARGE SCALE GENOMIC DNA]</scope>
    <source>
        <strain evidence="3 4">CBS 620.91</strain>
    </source>
</reference>
<feature type="region of interest" description="Disordered" evidence="1">
    <location>
        <begin position="250"/>
        <end position="321"/>
    </location>
</feature>
<evidence type="ECO:0000256" key="1">
    <source>
        <dbReference type="SAM" id="MobiDB-lite"/>
    </source>
</evidence>
<dbReference type="Proteomes" id="UP001583172">
    <property type="component" value="Unassembled WGS sequence"/>
</dbReference>
<keyword evidence="4" id="KW-1185">Reference proteome</keyword>
<keyword evidence="2" id="KW-0732">Signal</keyword>